<dbReference type="PANTHER" id="PTHR43625">
    <property type="entry name" value="AFLATOXIN B1 ALDEHYDE REDUCTASE"/>
    <property type="match status" value="1"/>
</dbReference>
<comment type="caution">
    <text evidence="3">The sequence shown here is derived from an EMBL/GenBank/DDBJ whole genome shotgun (WGS) entry which is preliminary data.</text>
</comment>
<protein>
    <submittedName>
        <fullName evidence="3">Aldo/keto reductase</fullName>
    </submittedName>
</protein>
<dbReference type="InterPro" id="IPR023210">
    <property type="entry name" value="NADP_OxRdtase_dom"/>
</dbReference>
<dbReference type="GO" id="GO:0005737">
    <property type="term" value="C:cytoplasm"/>
    <property type="evidence" value="ECO:0007669"/>
    <property type="project" value="TreeGrafter"/>
</dbReference>
<name>A0A9P5UGN9_9AGAR</name>
<dbReference type="EMBL" id="JADNRY010000001">
    <property type="protein sequence ID" value="KAF9078709.1"/>
    <property type="molecule type" value="Genomic_DNA"/>
</dbReference>
<dbReference type="Proteomes" id="UP000772434">
    <property type="component" value="Unassembled WGS sequence"/>
</dbReference>
<evidence type="ECO:0000259" key="2">
    <source>
        <dbReference type="Pfam" id="PF00248"/>
    </source>
</evidence>
<organism evidence="3 4">
    <name type="scientific">Rhodocollybia butyracea</name>
    <dbReference type="NCBI Taxonomy" id="206335"/>
    <lineage>
        <taxon>Eukaryota</taxon>
        <taxon>Fungi</taxon>
        <taxon>Dikarya</taxon>
        <taxon>Basidiomycota</taxon>
        <taxon>Agaricomycotina</taxon>
        <taxon>Agaricomycetes</taxon>
        <taxon>Agaricomycetidae</taxon>
        <taxon>Agaricales</taxon>
        <taxon>Marasmiineae</taxon>
        <taxon>Omphalotaceae</taxon>
        <taxon>Rhodocollybia</taxon>
    </lineage>
</organism>
<gene>
    <name evidence="3" type="ORF">BDP27DRAFT_1460400</name>
</gene>
<dbReference type="AlphaFoldDB" id="A0A9P5UGN9"/>
<dbReference type="CDD" id="cd19077">
    <property type="entry name" value="AKR_AKR8A1-2"/>
    <property type="match status" value="1"/>
</dbReference>
<dbReference type="GO" id="GO:0016491">
    <property type="term" value="F:oxidoreductase activity"/>
    <property type="evidence" value="ECO:0007669"/>
    <property type="project" value="UniProtKB-KW"/>
</dbReference>
<proteinExistence type="predicted"/>
<sequence>MVLQTIRLGGTASGISVGRVAHGLMTMTWVSGTTNPISDEQAFEAIRAGVDALPPGTKMFLNSGEFYDMKGGTGNLELLSRFFAKYPEYADKTFLSVKGGLRGKIPQLTPDGSLAFLRSSVDNIIRALGPNKKLDLFQPARIDRTLPVESIMTNLVALLEEGKFSHIGLSECNANTLRKAHSVYPVTAAEIEVSAWEYGEEQKAVIAAATELNISVLAYSPLGRGFFTGKINSLADIPQGDLRTRHDRFKEQNFNANLAIVDGLKAIADRKGVLVSQLCIAWVASLGSTVIPLPGSSKASRTLENIQGGDMELTEEEVKAIDAVLSANPVAGERYYGKAVDVHLWG</sequence>
<dbReference type="Pfam" id="PF00248">
    <property type="entry name" value="Aldo_ket_red"/>
    <property type="match status" value="1"/>
</dbReference>
<dbReference type="Gene3D" id="3.20.20.100">
    <property type="entry name" value="NADP-dependent oxidoreductase domain"/>
    <property type="match status" value="1"/>
</dbReference>
<dbReference type="InterPro" id="IPR036812">
    <property type="entry name" value="NAD(P)_OxRdtase_dom_sf"/>
</dbReference>
<reference evidence="3" key="1">
    <citation type="submission" date="2020-11" db="EMBL/GenBank/DDBJ databases">
        <authorList>
            <consortium name="DOE Joint Genome Institute"/>
            <person name="Ahrendt S."/>
            <person name="Riley R."/>
            <person name="Andreopoulos W."/>
            <person name="Labutti K."/>
            <person name="Pangilinan J."/>
            <person name="Ruiz-Duenas F.J."/>
            <person name="Barrasa J.M."/>
            <person name="Sanchez-Garcia M."/>
            <person name="Camarero S."/>
            <person name="Miyauchi S."/>
            <person name="Serrano A."/>
            <person name="Linde D."/>
            <person name="Babiker R."/>
            <person name="Drula E."/>
            <person name="Ayuso-Fernandez I."/>
            <person name="Pacheco R."/>
            <person name="Padilla G."/>
            <person name="Ferreira P."/>
            <person name="Barriuso J."/>
            <person name="Kellner H."/>
            <person name="Castanera R."/>
            <person name="Alfaro M."/>
            <person name="Ramirez L."/>
            <person name="Pisabarro A.G."/>
            <person name="Kuo A."/>
            <person name="Tritt A."/>
            <person name="Lipzen A."/>
            <person name="He G."/>
            <person name="Yan M."/>
            <person name="Ng V."/>
            <person name="Cullen D."/>
            <person name="Martin F."/>
            <person name="Rosso M.-N."/>
            <person name="Henrissat B."/>
            <person name="Hibbett D."/>
            <person name="Martinez A.T."/>
            <person name="Grigoriev I.V."/>
        </authorList>
    </citation>
    <scope>NUCLEOTIDE SEQUENCE</scope>
    <source>
        <strain evidence="3">AH 40177</strain>
    </source>
</reference>
<dbReference type="InterPro" id="IPR050791">
    <property type="entry name" value="Aldo-Keto_reductase"/>
</dbReference>
<evidence type="ECO:0000256" key="1">
    <source>
        <dbReference type="ARBA" id="ARBA00023002"/>
    </source>
</evidence>
<dbReference type="PANTHER" id="PTHR43625:SF78">
    <property type="entry name" value="PYRIDOXAL REDUCTASE-RELATED"/>
    <property type="match status" value="1"/>
</dbReference>
<dbReference type="OrthoDB" id="37537at2759"/>
<dbReference type="SUPFAM" id="SSF51430">
    <property type="entry name" value="NAD(P)-linked oxidoreductase"/>
    <property type="match status" value="1"/>
</dbReference>
<evidence type="ECO:0000313" key="4">
    <source>
        <dbReference type="Proteomes" id="UP000772434"/>
    </source>
</evidence>
<keyword evidence="1" id="KW-0560">Oxidoreductase</keyword>
<accession>A0A9P5UGN9</accession>
<evidence type="ECO:0000313" key="3">
    <source>
        <dbReference type="EMBL" id="KAF9078709.1"/>
    </source>
</evidence>
<keyword evidence="4" id="KW-1185">Reference proteome</keyword>
<feature type="domain" description="NADP-dependent oxidoreductase" evidence="2">
    <location>
        <begin position="23"/>
        <end position="324"/>
    </location>
</feature>